<dbReference type="VEuPathDB" id="PlasmoDB:PY01370"/>
<feature type="domain" description="Metallo-beta-lactamase" evidence="12">
    <location>
        <begin position="594"/>
        <end position="804"/>
    </location>
</feature>
<evidence type="ECO:0000256" key="7">
    <source>
        <dbReference type="ARBA" id="ARBA00022723"/>
    </source>
</evidence>
<evidence type="ECO:0000256" key="6">
    <source>
        <dbReference type="ARBA" id="ARBA00022722"/>
    </source>
</evidence>
<keyword evidence="5" id="KW-0819">tRNA processing</keyword>
<dbReference type="GO" id="GO:0046872">
    <property type="term" value="F:metal ion binding"/>
    <property type="evidence" value="ECO:0007669"/>
    <property type="project" value="UniProtKB-KW"/>
</dbReference>
<evidence type="ECO:0000256" key="5">
    <source>
        <dbReference type="ARBA" id="ARBA00022694"/>
    </source>
</evidence>
<dbReference type="PANTHER" id="PTHR12553">
    <property type="entry name" value="ZINC PHOSPHODIESTERASE ELAC PROTEIN 2"/>
    <property type="match status" value="1"/>
</dbReference>
<evidence type="ECO:0000259" key="12">
    <source>
        <dbReference type="SMART" id="SM00849"/>
    </source>
</evidence>
<dbReference type="Gene3D" id="3.60.15.10">
    <property type="entry name" value="Ribonuclease Z/Hydroxyacylglutathione hydrolase-like"/>
    <property type="match status" value="2"/>
</dbReference>
<dbReference type="GeneID" id="3801675"/>
<organism evidence="13 16">
    <name type="scientific">Plasmodium yoelii</name>
    <dbReference type="NCBI Taxonomy" id="5861"/>
    <lineage>
        <taxon>Eukaryota</taxon>
        <taxon>Sar</taxon>
        <taxon>Alveolata</taxon>
        <taxon>Apicomplexa</taxon>
        <taxon>Aconoidasida</taxon>
        <taxon>Haemosporida</taxon>
        <taxon>Plasmodiidae</taxon>
        <taxon>Plasmodium</taxon>
        <taxon>Plasmodium (Vinckeia)</taxon>
    </lineage>
</organism>
<dbReference type="RefSeq" id="XP_022813609.1">
    <property type="nucleotide sequence ID" value="XM_022957144.1"/>
</dbReference>
<feature type="region of interest" description="Disordered" evidence="11">
    <location>
        <begin position="173"/>
        <end position="198"/>
    </location>
</feature>
<reference evidence="14" key="4">
    <citation type="submission" date="2019-05" db="EMBL/GenBank/DDBJ databases">
        <authorList>
            <consortium name="Pathogen Informatics"/>
        </authorList>
    </citation>
    <scope>NUCLEOTIDE SEQUENCE</scope>
    <source>
        <strain evidence="14">17X</strain>
    </source>
</reference>
<dbReference type="CDD" id="cd07718">
    <property type="entry name" value="RNaseZ_ELAC1_ELAC2-C-term-like_MBL-fold"/>
    <property type="match status" value="1"/>
</dbReference>
<evidence type="ECO:0000256" key="8">
    <source>
        <dbReference type="ARBA" id="ARBA00022759"/>
    </source>
</evidence>
<dbReference type="Proteomes" id="UP000072874">
    <property type="component" value="Chromosome 13"/>
</dbReference>
<dbReference type="Pfam" id="PF23023">
    <property type="entry name" value="Anti-Pycsar_Apyc1"/>
    <property type="match status" value="1"/>
</dbReference>
<evidence type="ECO:0000256" key="4">
    <source>
        <dbReference type="ARBA" id="ARBA00012477"/>
    </source>
</evidence>
<dbReference type="AlphaFoldDB" id="A0A078KE28"/>
<keyword evidence="8" id="KW-0255">Endonuclease</keyword>
<evidence type="ECO:0000313" key="13">
    <source>
        <dbReference type="EMBL" id="CDU19954.1"/>
    </source>
</evidence>
<proteinExistence type="inferred from homology"/>
<dbReference type="InterPro" id="IPR001279">
    <property type="entry name" value="Metallo-B-lactamas"/>
</dbReference>
<dbReference type="GO" id="GO:0005739">
    <property type="term" value="C:mitochondrion"/>
    <property type="evidence" value="ECO:0007669"/>
    <property type="project" value="TreeGrafter"/>
</dbReference>
<dbReference type="GO" id="GO:1990180">
    <property type="term" value="P:mitochondrial tRNA 3'-end processing"/>
    <property type="evidence" value="ECO:0007669"/>
    <property type="project" value="TreeGrafter"/>
</dbReference>
<comment type="cofactor">
    <cofactor evidence="2">
        <name>Zn(2+)</name>
        <dbReference type="ChEBI" id="CHEBI:29105"/>
    </cofactor>
</comment>
<name>A0A078KE28_PLAYE</name>
<keyword evidence="10" id="KW-0862">Zinc</keyword>
<dbReference type="OrthoDB" id="527344at2759"/>
<dbReference type="GO" id="GO:0042781">
    <property type="term" value="F:3'-tRNA processing endoribonuclease activity"/>
    <property type="evidence" value="ECO:0007669"/>
    <property type="project" value="UniProtKB-EC"/>
</dbReference>
<gene>
    <name evidence="14" type="ORF">PY17X_1333400</name>
    <name evidence="13" type="ORF">PYYM_1330400</name>
</gene>
<accession>A0A078KE28</accession>
<dbReference type="VEuPathDB" id="PlasmoDB:PYYM_1330400"/>
<evidence type="ECO:0000256" key="11">
    <source>
        <dbReference type="SAM" id="MobiDB-lite"/>
    </source>
</evidence>
<evidence type="ECO:0000256" key="2">
    <source>
        <dbReference type="ARBA" id="ARBA00001947"/>
    </source>
</evidence>
<keyword evidence="7" id="KW-0479">Metal-binding</keyword>
<evidence type="ECO:0000256" key="10">
    <source>
        <dbReference type="ARBA" id="ARBA00022833"/>
    </source>
</evidence>
<evidence type="ECO:0000256" key="9">
    <source>
        <dbReference type="ARBA" id="ARBA00022801"/>
    </source>
</evidence>
<dbReference type="VEuPathDB" id="PlasmoDB:PY17X_1333400"/>
<sequence length="862" mass="99434">MEVYIQMIGWHKLAIPSSLRLFVNGEFTLINCGENNQRFLNEHKMHIARIKNICFTKISPETIGGLIGLLLTIDNISDNSISIYGPKPIERIINNFTSSFAKIKNLKITIHEFSDNNIFPIILKGNVIITPILLNKKNVITTKHETDTIQNCEQTVLDKRKKMNEVSNTHDNELNNVYKNKNGEIGENLSPKETNSNYLKKRKLNVPEIEHEEAYESKTEIVNDNSDNGKIEKYKEDLDRDSNKIDNTNNNITNSTEIEKNSSMKQCIFYLIECPQTIGKFHVEKAQKLNIPPGKYYGMLKSGKSVTINNKIINPEDVCDKNIDGKKSLVIDLSDTEYIDCVIGEIKNKEHFYLNNLEYIFHLSDEKILSNKTYKDYFLKLKNIKNIKCNQSNSSLKICPFISSSSLTNILSKLMPNIFLKYKPDDPIYELSSKMLNNYSDEKGSNSFKNTNNDSNSILNVNFKNEVECKNADNSFTNEDGIASFEENTNKNYNQKVINSNENKEEYTTYLSYNTLTKFVLHPFHKINICTDEMLTDLYPSTFNSSKISNFTHENDNLMKPIWDFNKKLNDNATMLPSFYFLGTGCSIPSAFRNVSGIILNIQKDFSVILDFGEGSLYQLYWISKSWIQFTESIKSIKVIFISHAHADHHVGIYYFLYIRKMIFPNLDPPLILIPKTLKSWMNLFNELFLDIEMRIIYNENDLEIKEIISEDNFLTLHLFKVNHIKESYGIKIESKDIGSIVYSADTRPCDNVKRFAKDCNILIHEATFDDELLVEAINKKHSTIHEAMQISLDGNCKTLILTHFSQRYPKAPILNKSSSAEINEIMNKTIYSFDYMCIPLNLTKELPTCFNILLNLLEKLF</sequence>
<dbReference type="InterPro" id="IPR036866">
    <property type="entry name" value="RibonucZ/Hydroxyglut_hydro"/>
</dbReference>
<dbReference type="EMBL" id="LK934641">
    <property type="protein sequence ID" value="CDU19954.1"/>
    <property type="molecule type" value="Genomic_DNA"/>
</dbReference>
<evidence type="ECO:0000256" key="1">
    <source>
        <dbReference type="ARBA" id="ARBA00000402"/>
    </source>
</evidence>
<reference evidence="14" key="3">
    <citation type="submission" date="2014-05" db="EMBL/GenBank/DDBJ databases">
        <authorList>
            <person name="Aslett M.A."/>
            <person name="De Silva N."/>
        </authorList>
    </citation>
    <scope>NUCLEOTIDE SEQUENCE</scope>
    <source>
        <strain evidence="14">17X</strain>
    </source>
</reference>
<dbReference type="VEuPathDB" id="PlasmoDB:Py17XNL_001303192"/>
<dbReference type="InterPro" id="IPR047151">
    <property type="entry name" value="RNZ2-like"/>
</dbReference>
<keyword evidence="9" id="KW-0378">Hydrolase</keyword>
<dbReference type="PANTHER" id="PTHR12553:SF49">
    <property type="entry name" value="ZINC PHOSPHODIESTERASE ELAC PROTEIN 2"/>
    <property type="match status" value="1"/>
</dbReference>
<dbReference type="SUPFAM" id="SSF56281">
    <property type="entry name" value="Metallo-hydrolase/oxidoreductase"/>
    <property type="match status" value="2"/>
</dbReference>
<comment type="similarity">
    <text evidence="3">Belongs to the RNase Z family.</text>
</comment>
<dbReference type="OMA" id="INYICQL"/>
<keyword evidence="6" id="KW-0540">Nuclease</keyword>
<protein>
    <recommendedName>
        <fullName evidence="4">ribonuclease Z</fullName>
        <ecNumber evidence="4">3.1.26.11</ecNumber>
    </recommendedName>
</protein>
<comment type="catalytic activity">
    <reaction evidence="1">
        <text>Endonucleolytic cleavage of RNA, removing extra 3' nucleotides from tRNA precursor, generating 3' termini of tRNAs. A 3'-hydroxy group is left at the tRNA terminus and a 5'-phosphoryl group is left at the trailer molecule.</text>
        <dbReference type="EC" id="3.1.26.11"/>
    </reaction>
</comment>
<dbReference type="EMBL" id="LM993667">
    <property type="protein sequence ID" value="VTZ80712.1"/>
    <property type="molecule type" value="Genomic_DNA"/>
</dbReference>
<dbReference type="Proteomes" id="UP000072904">
    <property type="component" value="Chromosome 13"/>
</dbReference>
<dbReference type="KEGG" id="pyo:PY17X_1333400"/>
<evidence type="ECO:0000313" key="15">
    <source>
        <dbReference type="Proteomes" id="UP000072874"/>
    </source>
</evidence>
<dbReference type="EC" id="3.1.26.11" evidence="4"/>
<reference evidence="13" key="2">
    <citation type="submission" date="2014-05" db="EMBL/GenBank/DDBJ databases">
        <authorList>
            <person name="Aslett A.Martin."/>
            <person name="De Silva Nishadi"/>
        </authorList>
    </citation>
    <scope>NUCLEOTIDE SEQUENCE</scope>
    <source>
        <strain evidence="13">YM</strain>
    </source>
</reference>
<dbReference type="FunFam" id="3.60.15.10:FF:000078">
    <property type="entry name" value="Ribonuclease Z, putative"/>
    <property type="match status" value="1"/>
</dbReference>
<evidence type="ECO:0000256" key="3">
    <source>
        <dbReference type="ARBA" id="ARBA00007823"/>
    </source>
</evidence>
<reference evidence="15 16" key="1">
    <citation type="journal article" date="2014" name="BMC Biol.">
        <title>A comprehensive evaluation of rodent malaria parasite genomes and gene expression.</title>
        <authorList>
            <person name="Otto T.D."/>
            <person name="Bohme U."/>
            <person name="Jackson A.P."/>
            <person name="Hunt M."/>
            <person name="Franke-Fayard B."/>
            <person name="Hoeijmakers W.A."/>
            <person name="Religa A.A."/>
            <person name="Robertson L."/>
            <person name="Sanders M."/>
            <person name="Ogun S.A."/>
            <person name="Cunningham D."/>
            <person name="Erhart A."/>
            <person name="Billker O."/>
            <person name="Khan S.M."/>
            <person name="Stunnenberg H.G."/>
            <person name="Langhorne J."/>
            <person name="Holder A.A."/>
            <person name="Waters A.P."/>
            <person name="Newbold C.I."/>
            <person name="Pain A."/>
            <person name="Berriman M."/>
            <person name="Janse C.J."/>
        </authorList>
    </citation>
    <scope>NUCLEOTIDE SEQUENCE [LARGE SCALE GENOMIC DNA]</scope>
    <source>
        <strain evidence="14 15">17X</strain>
        <strain evidence="13 16">YM</strain>
    </source>
</reference>
<evidence type="ECO:0000313" key="16">
    <source>
        <dbReference type="Proteomes" id="UP000072904"/>
    </source>
</evidence>
<evidence type="ECO:0000313" key="14">
    <source>
        <dbReference type="EMBL" id="VTZ80712.1"/>
    </source>
</evidence>
<dbReference type="SMART" id="SM00849">
    <property type="entry name" value="Lactamase_B"/>
    <property type="match status" value="1"/>
</dbReference>